<organism evidence="2 3">
    <name type="scientific">Rotaria magnacalcarata</name>
    <dbReference type="NCBI Taxonomy" id="392030"/>
    <lineage>
        <taxon>Eukaryota</taxon>
        <taxon>Metazoa</taxon>
        <taxon>Spiralia</taxon>
        <taxon>Gnathifera</taxon>
        <taxon>Rotifera</taxon>
        <taxon>Eurotatoria</taxon>
        <taxon>Bdelloidea</taxon>
        <taxon>Philodinida</taxon>
        <taxon>Philodinidae</taxon>
        <taxon>Rotaria</taxon>
    </lineage>
</organism>
<name>A0A8S3B2K9_9BILA</name>
<dbReference type="EMBL" id="CAJOBJ010070756">
    <property type="protein sequence ID" value="CAF4459207.1"/>
    <property type="molecule type" value="Genomic_DNA"/>
</dbReference>
<evidence type="ECO:0000313" key="3">
    <source>
        <dbReference type="Proteomes" id="UP000676336"/>
    </source>
</evidence>
<protein>
    <submittedName>
        <fullName evidence="2">Uncharacterized protein</fullName>
    </submittedName>
</protein>
<comment type="caution">
    <text evidence="2">The sequence shown here is derived from an EMBL/GenBank/DDBJ whole genome shotgun (WGS) entry which is preliminary data.</text>
</comment>
<dbReference type="EMBL" id="CAJOBI010144391">
    <property type="protein sequence ID" value="CAF4782926.1"/>
    <property type="molecule type" value="Genomic_DNA"/>
</dbReference>
<feature type="non-terminal residue" evidence="2">
    <location>
        <position position="1"/>
    </location>
</feature>
<accession>A0A8S3B2K9</accession>
<dbReference type="Proteomes" id="UP000676336">
    <property type="component" value="Unassembled WGS sequence"/>
</dbReference>
<evidence type="ECO:0000313" key="2">
    <source>
        <dbReference type="EMBL" id="CAF4782926.1"/>
    </source>
</evidence>
<sequence length="42" mass="4693">MQPGIRVENVIVTVDEKFSEPLALIDLFGFRGEKTSSSSTYM</sequence>
<dbReference type="AlphaFoldDB" id="A0A8S3B2K9"/>
<reference evidence="2" key="1">
    <citation type="submission" date="2021-02" db="EMBL/GenBank/DDBJ databases">
        <authorList>
            <person name="Nowell W R."/>
        </authorList>
    </citation>
    <scope>NUCLEOTIDE SEQUENCE</scope>
</reference>
<evidence type="ECO:0000313" key="1">
    <source>
        <dbReference type="EMBL" id="CAF4459207.1"/>
    </source>
</evidence>
<proteinExistence type="predicted"/>
<gene>
    <name evidence="1" type="ORF">GIL414_LOCUS32790</name>
    <name evidence="2" type="ORF">SMN809_LOCUS46425</name>
</gene>
<dbReference type="Proteomes" id="UP000681720">
    <property type="component" value="Unassembled WGS sequence"/>
</dbReference>